<dbReference type="KEGG" id="dcp:RN607_02550"/>
<dbReference type="EMBL" id="CP134880">
    <property type="protein sequence ID" value="WNM27904.1"/>
    <property type="molecule type" value="Genomic_DNA"/>
</dbReference>
<reference evidence="1" key="1">
    <citation type="submission" date="2023-09" db="EMBL/GenBank/DDBJ databases">
        <title>Demequina sp. a novel bacteria isolated from Capsicum annuum.</title>
        <authorList>
            <person name="Humaira Z."/>
            <person name="Lee J."/>
            <person name="Cho D."/>
        </authorList>
    </citation>
    <scope>NUCLEOTIDE SEQUENCE</scope>
    <source>
        <strain evidence="1">PMTSA13</strain>
    </source>
</reference>
<name>A0AA96FE87_9MICO</name>
<dbReference type="Proteomes" id="UP001303408">
    <property type="component" value="Chromosome"/>
</dbReference>
<evidence type="ECO:0000313" key="1">
    <source>
        <dbReference type="EMBL" id="WNM27904.1"/>
    </source>
</evidence>
<proteinExistence type="predicted"/>
<organism evidence="1">
    <name type="scientific">Demequina capsici</name>
    <dbReference type="NCBI Taxonomy" id="3075620"/>
    <lineage>
        <taxon>Bacteria</taxon>
        <taxon>Bacillati</taxon>
        <taxon>Actinomycetota</taxon>
        <taxon>Actinomycetes</taxon>
        <taxon>Micrococcales</taxon>
        <taxon>Demequinaceae</taxon>
        <taxon>Demequina</taxon>
    </lineage>
</organism>
<dbReference type="AlphaFoldDB" id="A0AA96FE87"/>
<protein>
    <submittedName>
        <fullName evidence="1">Uncharacterized protein</fullName>
    </submittedName>
</protein>
<accession>A0AA96FE87</accession>
<dbReference type="RefSeq" id="WP_313544128.1">
    <property type="nucleotide sequence ID" value="NZ_CP134880.1"/>
</dbReference>
<gene>
    <name evidence="1" type="ORF">RN607_02550</name>
</gene>
<sequence length="320" mass="34784">MTAEPLRTAEFDRFGPWVDQVEVLDDLPPLYRDHPFDLAAARLVLKVPRNIARRDARPDMDLYDHLLILEEDRLTVLSRHARADARDGSNAASRGYGARVIPLGDVLAVWDTVDLLAGQLSVVVRGQAPVEVPFNGSARKQIDRLVMEIVDCTASASIRGAGGRLLAAPTGGTPAAIREALMLDKGVVADYAESAAHRERLEVLAWHPRQPLEPIGVGIEGALRRLSHAILPATLQAAVIARTPSTLEVFTRHEWILRRKKPVHSSTHLIVPLAAIDSMRATPHPGYARTVDVTLAARGAAVVLSMPQDGPTYRALSVAL</sequence>